<accession>D8LQW9</accession>
<feature type="signal peptide" evidence="1">
    <location>
        <begin position="1"/>
        <end position="28"/>
    </location>
</feature>
<dbReference type="EMBL" id="FN649743">
    <property type="protein sequence ID" value="CBN77642.1"/>
    <property type="molecule type" value="Genomic_DNA"/>
</dbReference>
<feature type="chain" id="PRO_5003117426" evidence="1">
    <location>
        <begin position="29"/>
        <end position="127"/>
    </location>
</feature>
<dbReference type="InParanoid" id="D8LQW9"/>
<organism evidence="2 3">
    <name type="scientific">Ectocarpus siliculosus</name>
    <name type="common">Brown alga</name>
    <name type="synonym">Conferva siliculosa</name>
    <dbReference type="NCBI Taxonomy" id="2880"/>
    <lineage>
        <taxon>Eukaryota</taxon>
        <taxon>Sar</taxon>
        <taxon>Stramenopiles</taxon>
        <taxon>Ochrophyta</taxon>
        <taxon>PX clade</taxon>
        <taxon>Phaeophyceae</taxon>
        <taxon>Ectocarpales</taxon>
        <taxon>Ectocarpaceae</taxon>
        <taxon>Ectocarpus</taxon>
    </lineage>
</organism>
<proteinExistence type="predicted"/>
<keyword evidence="3" id="KW-1185">Reference proteome</keyword>
<name>D8LQW9_ECTSI</name>
<protein>
    <submittedName>
        <fullName evidence="2">Uncharacterized protein</fullName>
    </submittedName>
</protein>
<sequence>MMSARQQGQLVLVLPELLLLVTPPVLRSTGSKKIVAVAGAGAPYRKMPSGWPRTSRCRCAWGSRPSGSRALGAESGADVNVAGVGRAPSDAQDEVARLKARLKNKTRRLEGAIFDRDAIRAEYQVLG</sequence>
<keyword evidence="1" id="KW-0732">Signal</keyword>
<evidence type="ECO:0000313" key="2">
    <source>
        <dbReference type="EMBL" id="CBN77642.1"/>
    </source>
</evidence>
<dbReference type="AlphaFoldDB" id="D8LQW9"/>
<gene>
    <name evidence="2" type="ORF">Esi_0061_0023</name>
</gene>
<dbReference type="Proteomes" id="UP000002630">
    <property type="component" value="Linkage Group LG18"/>
</dbReference>
<evidence type="ECO:0000313" key="3">
    <source>
        <dbReference type="Proteomes" id="UP000002630"/>
    </source>
</evidence>
<evidence type="ECO:0000256" key="1">
    <source>
        <dbReference type="SAM" id="SignalP"/>
    </source>
</evidence>
<reference evidence="2 3" key="1">
    <citation type="journal article" date="2010" name="Nature">
        <title>The Ectocarpus genome and the independent evolution of multicellularity in brown algae.</title>
        <authorList>
            <person name="Cock J.M."/>
            <person name="Sterck L."/>
            <person name="Rouze P."/>
            <person name="Scornet D."/>
            <person name="Allen A.E."/>
            <person name="Amoutzias G."/>
            <person name="Anthouard V."/>
            <person name="Artiguenave F."/>
            <person name="Aury J.M."/>
            <person name="Badger J.H."/>
            <person name="Beszteri B."/>
            <person name="Billiau K."/>
            <person name="Bonnet E."/>
            <person name="Bothwell J.H."/>
            <person name="Bowler C."/>
            <person name="Boyen C."/>
            <person name="Brownlee C."/>
            <person name="Carrano C.J."/>
            <person name="Charrier B."/>
            <person name="Cho G.Y."/>
            <person name="Coelho S.M."/>
            <person name="Collen J."/>
            <person name="Corre E."/>
            <person name="Da Silva C."/>
            <person name="Delage L."/>
            <person name="Delaroque N."/>
            <person name="Dittami S.M."/>
            <person name="Doulbeau S."/>
            <person name="Elias M."/>
            <person name="Farnham G."/>
            <person name="Gachon C.M."/>
            <person name="Gschloessl B."/>
            <person name="Heesch S."/>
            <person name="Jabbari K."/>
            <person name="Jubin C."/>
            <person name="Kawai H."/>
            <person name="Kimura K."/>
            <person name="Kloareg B."/>
            <person name="Kupper F.C."/>
            <person name="Lang D."/>
            <person name="Le Bail A."/>
            <person name="Leblanc C."/>
            <person name="Lerouge P."/>
            <person name="Lohr M."/>
            <person name="Lopez P.J."/>
            <person name="Martens C."/>
            <person name="Maumus F."/>
            <person name="Michel G."/>
            <person name="Miranda-Saavedra D."/>
            <person name="Morales J."/>
            <person name="Moreau H."/>
            <person name="Motomura T."/>
            <person name="Nagasato C."/>
            <person name="Napoli C.A."/>
            <person name="Nelson D.R."/>
            <person name="Nyvall-Collen P."/>
            <person name="Peters A.F."/>
            <person name="Pommier C."/>
            <person name="Potin P."/>
            <person name="Poulain J."/>
            <person name="Quesneville H."/>
            <person name="Read B."/>
            <person name="Rensing S.A."/>
            <person name="Ritter A."/>
            <person name="Rousvoal S."/>
            <person name="Samanta M."/>
            <person name="Samson G."/>
            <person name="Schroeder D.C."/>
            <person name="Segurens B."/>
            <person name="Strittmatter M."/>
            <person name="Tonon T."/>
            <person name="Tregear J.W."/>
            <person name="Valentin K."/>
            <person name="von Dassow P."/>
            <person name="Yamagishi T."/>
            <person name="Van de Peer Y."/>
            <person name="Wincker P."/>
        </authorList>
    </citation>
    <scope>NUCLEOTIDE SEQUENCE [LARGE SCALE GENOMIC DNA]</scope>
    <source>
        <strain evidence="3">Ec32 / CCAP1310/4</strain>
    </source>
</reference>
<dbReference type="EMBL" id="FN648830">
    <property type="protein sequence ID" value="CBN77642.1"/>
    <property type="molecule type" value="Genomic_DNA"/>
</dbReference>